<dbReference type="Proteomes" id="UP000824533">
    <property type="component" value="Linkage Group LG03"/>
</dbReference>
<protein>
    <submittedName>
        <fullName evidence="1">Uncharacterized protein</fullName>
    </submittedName>
</protein>
<sequence length="395" mass="45910">MSKISDIFNPLLFQWKLFAIWPGKTPSRLYKYYTYLYLFATLFAYNILLTVNLIYTPFKIDMLIREVIFNFTEIVVTSKVIMILVKRNNIVEVLDLLDSEEFQGDTNESSTIVGDSKRTYTTSYLIYAITSNISYFSQVIAPVFVNLIFGSSLTTELPICNYYFLSDETRKKYFVFWFVYQALGMYGHMIYNVTGDSFLAGVLLMTETQMRVINNKLINLNKKTKHGTDDKADEDKEMSKLKKCLRHYDLVLKYCSAVQNLINVTIFVQFGIGSIIICVALCALLLPSKTETMIFMVTYFMLMTMQIFIPGWLGTKIRYESQQLVFAAYNTDWLSRYKPFKRNIMIFVERANIPIQMTGLKMFPLSLVTFTSIMKTAYSLFTLIRNVQEPDVVKH</sequence>
<accession>A0ACC1DFB1</accession>
<gene>
    <name evidence="1" type="ORF">K1T71_002012</name>
</gene>
<dbReference type="EMBL" id="CM034389">
    <property type="protein sequence ID" value="KAJ0182643.1"/>
    <property type="molecule type" value="Genomic_DNA"/>
</dbReference>
<reference evidence="1 2" key="1">
    <citation type="journal article" date="2021" name="Front. Genet.">
        <title>Chromosome-Level Genome Assembly Reveals Significant Gene Expansion in the Toll and IMD Signaling Pathways of Dendrolimus kikuchii.</title>
        <authorList>
            <person name="Zhou J."/>
            <person name="Wu P."/>
            <person name="Xiong Z."/>
            <person name="Liu N."/>
            <person name="Zhao N."/>
            <person name="Ji M."/>
            <person name="Qiu Y."/>
            <person name="Yang B."/>
        </authorList>
    </citation>
    <scope>NUCLEOTIDE SEQUENCE [LARGE SCALE GENOMIC DNA]</scope>
    <source>
        <strain evidence="1">Ann1</strain>
    </source>
</reference>
<evidence type="ECO:0000313" key="2">
    <source>
        <dbReference type="Proteomes" id="UP000824533"/>
    </source>
</evidence>
<keyword evidence="2" id="KW-1185">Reference proteome</keyword>
<organism evidence="1 2">
    <name type="scientific">Dendrolimus kikuchii</name>
    <dbReference type="NCBI Taxonomy" id="765133"/>
    <lineage>
        <taxon>Eukaryota</taxon>
        <taxon>Metazoa</taxon>
        <taxon>Ecdysozoa</taxon>
        <taxon>Arthropoda</taxon>
        <taxon>Hexapoda</taxon>
        <taxon>Insecta</taxon>
        <taxon>Pterygota</taxon>
        <taxon>Neoptera</taxon>
        <taxon>Endopterygota</taxon>
        <taxon>Lepidoptera</taxon>
        <taxon>Glossata</taxon>
        <taxon>Ditrysia</taxon>
        <taxon>Bombycoidea</taxon>
        <taxon>Lasiocampidae</taxon>
        <taxon>Dendrolimus</taxon>
    </lineage>
</organism>
<proteinExistence type="predicted"/>
<name>A0ACC1DFB1_9NEOP</name>
<comment type="caution">
    <text evidence="1">The sequence shown here is derived from an EMBL/GenBank/DDBJ whole genome shotgun (WGS) entry which is preliminary data.</text>
</comment>
<evidence type="ECO:0000313" key="1">
    <source>
        <dbReference type="EMBL" id="KAJ0182643.1"/>
    </source>
</evidence>